<dbReference type="RefSeq" id="WP_045055284.1">
    <property type="nucleotide sequence ID" value="NZ_CAWMDP010000057.1"/>
</dbReference>
<keyword evidence="2" id="KW-0808">Transferase</keyword>
<dbReference type="InterPro" id="IPR029044">
    <property type="entry name" value="Nucleotide-diphossugar_trans"/>
</dbReference>
<keyword evidence="3" id="KW-1185">Reference proteome</keyword>
<dbReference type="CDD" id="cd00761">
    <property type="entry name" value="Glyco_tranf_GTA_type"/>
    <property type="match status" value="1"/>
</dbReference>
<protein>
    <submittedName>
        <fullName evidence="2">Glycosyl transferase family A</fullName>
    </submittedName>
</protein>
<dbReference type="STRING" id="1618023.UH38_13960"/>
<name>A0A0D8ZRI1_9CYAN</name>
<dbReference type="AlphaFoldDB" id="A0A0D8ZRI1"/>
<dbReference type="PATRIC" id="fig|1618023.3.peg.4831"/>
<dbReference type="Gene3D" id="3.90.550.10">
    <property type="entry name" value="Spore Coat Polysaccharide Biosynthesis Protein SpsA, Chain A"/>
    <property type="match status" value="1"/>
</dbReference>
<dbReference type="PANTHER" id="PTHR22916">
    <property type="entry name" value="GLYCOSYLTRANSFERASE"/>
    <property type="match status" value="1"/>
</dbReference>
<dbReference type="EMBL" id="JYON01000014">
    <property type="protein sequence ID" value="KJH71119.1"/>
    <property type="molecule type" value="Genomic_DNA"/>
</dbReference>
<evidence type="ECO:0000259" key="1">
    <source>
        <dbReference type="Pfam" id="PF10111"/>
    </source>
</evidence>
<gene>
    <name evidence="2" type="ORF">UH38_13960</name>
</gene>
<organism evidence="2 3">
    <name type="scientific">Aliterella atlantica CENA595</name>
    <dbReference type="NCBI Taxonomy" id="1618023"/>
    <lineage>
        <taxon>Bacteria</taxon>
        <taxon>Bacillati</taxon>
        <taxon>Cyanobacteriota</taxon>
        <taxon>Cyanophyceae</taxon>
        <taxon>Chroococcidiopsidales</taxon>
        <taxon>Aliterellaceae</taxon>
        <taxon>Aliterella</taxon>
    </lineage>
</organism>
<dbReference type="SUPFAM" id="SSF53448">
    <property type="entry name" value="Nucleotide-diphospho-sugar transferases"/>
    <property type="match status" value="1"/>
</dbReference>
<dbReference type="GO" id="GO:0016757">
    <property type="term" value="F:glycosyltransferase activity"/>
    <property type="evidence" value="ECO:0007669"/>
    <property type="project" value="TreeGrafter"/>
</dbReference>
<dbReference type="InterPro" id="IPR019290">
    <property type="entry name" value="GlycosylTrfase-like_prok"/>
</dbReference>
<comment type="caution">
    <text evidence="2">The sequence shown here is derived from an EMBL/GenBank/DDBJ whole genome shotgun (WGS) entry which is preliminary data.</text>
</comment>
<dbReference type="Proteomes" id="UP000032452">
    <property type="component" value="Unassembled WGS sequence"/>
</dbReference>
<evidence type="ECO:0000313" key="3">
    <source>
        <dbReference type="Proteomes" id="UP000032452"/>
    </source>
</evidence>
<accession>A0A0D8ZRI1</accession>
<sequence length="326" mass="37198">MPKVSVIIPAYNAEKTIRETIETVRQQTFPDWEIIIINDGSKDKTLEIVASIEDERIKVFSYENSGLSMARNRGISKANGEYIALLDADDLWTPDKLELQLLAFNNNPQAGVAYSWTYFMDVDEQGKVTSLHPSNPYAFAGNVYENLLISDFIHSGSNTLILKQAIDTVGEFDPTLKSCEDWDYWLRLATRWHFVVVPKHQIYYRRSPNSMSSKVEIMKAAALMSIDKAYQAAPPNLQHLKSLTMTNFHKYCASLYLQHRPDFDGINQAQQHLRSAISIQPQTLLDKVTQKLILKLLLQRVFPKQVSQYLMQKIRQPAASNSGLKL</sequence>
<reference evidence="2 3" key="1">
    <citation type="submission" date="2015-02" db="EMBL/GenBank/DDBJ databases">
        <title>Draft genome of a novel marine cyanobacterium (Chroococcales) isolated from South Atlantic Ocean.</title>
        <authorList>
            <person name="Rigonato J."/>
            <person name="Alvarenga D.O."/>
            <person name="Branco L.H."/>
            <person name="Varani A.M."/>
            <person name="Brandini F.P."/>
            <person name="Fiore M.F."/>
        </authorList>
    </citation>
    <scope>NUCLEOTIDE SEQUENCE [LARGE SCALE GENOMIC DNA]</scope>
    <source>
        <strain evidence="2 3">CENA595</strain>
    </source>
</reference>
<feature type="domain" description="Glycosyltransferase 2-like prokaryotic type" evidence="1">
    <location>
        <begin position="5"/>
        <end position="251"/>
    </location>
</feature>
<proteinExistence type="predicted"/>
<dbReference type="Pfam" id="PF10111">
    <property type="entry name" value="Glyco_tranf_2_2"/>
    <property type="match status" value="1"/>
</dbReference>
<dbReference type="OrthoDB" id="9812327at2"/>
<evidence type="ECO:0000313" key="2">
    <source>
        <dbReference type="EMBL" id="KJH71119.1"/>
    </source>
</evidence>
<dbReference type="PANTHER" id="PTHR22916:SF3">
    <property type="entry name" value="UDP-GLCNAC:BETAGAL BETA-1,3-N-ACETYLGLUCOSAMINYLTRANSFERASE-LIKE PROTEIN 1"/>
    <property type="match status" value="1"/>
</dbReference>